<name>A0A1H7DQ20_9ACTN</name>
<keyword evidence="2" id="KW-1185">Reference proteome</keyword>
<protein>
    <submittedName>
        <fullName evidence="1">Uncharacterized protein</fullName>
    </submittedName>
</protein>
<dbReference type="AlphaFoldDB" id="A0A1H7DQ20"/>
<evidence type="ECO:0000313" key="2">
    <source>
        <dbReference type="Proteomes" id="UP000198707"/>
    </source>
</evidence>
<organism evidence="1 2">
    <name type="scientific">Micromonospora phaseoli</name>
    <dbReference type="NCBI Taxonomy" id="1144548"/>
    <lineage>
        <taxon>Bacteria</taxon>
        <taxon>Bacillati</taxon>
        <taxon>Actinomycetota</taxon>
        <taxon>Actinomycetes</taxon>
        <taxon>Micromonosporales</taxon>
        <taxon>Micromonosporaceae</taxon>
        <taxon>Micromonospora</taxon>
    </lineage>
</organism>
<proteinExistence type="predicted"/>
<dbReference type="Proteomes" id="UP000198707">
    <property type="component" value="Unassembled WGS sequence"/>
</dbReference>
<accession>A0A1H7DQ20</accession>
<gene>
    <name evidence="1" type="ORF">SAMN05443287_11628</name>
</gene>
<sequence>MEPGGVVRHRRIESLNPDVSHRPRLGVKIDAAGYASLVGTECEPTAATLFGLGRQDNKGRTTYAIVSEEYGVVQWSPSKKEIYVEFLGDAPIDTTFSLVDRGAV</sequence>
<dbReference type="EMBL" id="FNYV01000016">
    <property type="protein sequence ID" value="SEK03859.1"/>
    <property type="molecule type" value="Genomic_DNA"/>
</dbReference>
<evidence type="ECO:0000313" key="1">
    <source>
        <dbReference type="EMBL" id="SEK03859.1"/>
    </source>
</evidence>
<reference evidence="2" key="1">
    <citation type="submission" date="2016-10" db="EMBL/GenBank/DDBJ databases">
        <authorList>
            <person name="Varghese N."/>
            <person name="Submissions S."/>
        </authorList>
    </citation>
    <scope>NUCLEOTIDE SEQUENCE [LARGE SCALE GENOMIC DNA]</scope>
    <source>
        <strain evidence="2">CGMCC 4.7038</strain>
    </source>
</reference>
<dbReference type="STRING" id="1144548.SAMN05443287_11628"/>